<dbReference type="Proteomes" id="UP001465976">
    <property type="component" value="Unassembled WGS sequence"/>
</dbReference>
<evidence type="ECO:0000256" key="2">
    <source>
        <dbReference type="SAM" id="Phobius"/>
    </source>
</evidence>
<dbReference type="InterPro" id="IPR032675">
    <property type="entry name" value="LRR_dom_sf"/>
</dbReference>
<feature type="transmembrane region" description="Helical" evidence="2">
    <location>
        <begin position="207"/>
        <end position="229"/>
    </location>
</feature>
<keyword evidence="2" id="KW-0472">Membrane</keyword>
<reference evidence="4 5" key="1">
    <citation type="submission" date="2024-02" db="EMBL/GenBank/DDBJ databases">
        <title>A draft genome for the cacao thread blight pathogen Marasmius crinis-equi.</title>
        <authorList>
            <person name="Cohen S.P."/>
            <person name="Baruah I.K."/>
            <person name="Amoako-Attah I."/>
            <person name="Bukari Y."/>
            <person name="Meinhardt L.W."/>
            <person name="Bailey B.A."/>
        </authorList>
    </citation>
    <scope>NUCLEOTIDE SEQUENCE [LARGE SCALE GENOMIC DNA]</scope>
    <source>
        <strain evidence="4 5">GH-76</strain>
    </source>
</reference>
<dbReference type="InterPro" id="IPR045339">
    <property type="entry name" value="DUF6534"/>
</dbReference>
<comment type="caution">
    <text evidence="4">The sequence shown here is derived from an EMBL/GenBank/DDBJ whole genome shotgun (WGS) entry which is preliminary data.</text>
</comment>
<dbReference type="EMBL" id="JBAHYK010000599">
    <property type="protein sequence ID" value="KAL0572665.1"/>
    <property type="molecule type" value="Genomic_DNA"/>
</dbReference>
<feature type="transmembrane region" description="Helical" evidence="2">
    <location>
        <begin position="168"/>
        <end position="187"/>
    </location>
</feature>
<feature type="domain" description="DUF6534" evidence="3">
    <location>
        <begin position="171"/>
        <end position="257"/>
    </location>
</feature>
<keyword evidence="5" id="KW-1185">Reference proteome</keyword>
<evidence type="ECO:0000313" key="5">
    <source>
        <dbReference type="Proteomes" id="UP001465976"/>
    </source>
</evidence>
<keyword evidence="2" id="KW-1133">Transmembrane helix</keyword>
<accession>A0ABR3FBI9</accession>
<feature type="transmembrane region" description="Helical" evidence="2">
    <location>
        <begin position="124"/>
        <end position="148"/>
    </location>
</feature>
<proteinExistence type="predicted"/>
<dbReference type="PANTHER" id="PTHR40465:SF1">
    <property type="entry name" value="DUF6534 DOMAIN-CONTAINING PROTEIN"/>
    <property type="match status" value="1"/>
</dbReference>
<keyword evidence="2" id="KW-0812">Transmembrane</keyword>
<dbReference type="SUPFAM" id="SSF52047">
    <property type="entry name" value="RNI-like"/>
    <property type="match status" value="1"/>
</dbReference>
<dbReference type="PANTHER" id="PTHR40465">
    <property type="entry name" value="CHROMOSOME 1, WHOLE GENOME SHOTGUN SEQUENCE"/>
    <property type="match status" value="1"/>
</dbReference>
<name>A0ABR3FBI9_9AGAR</name>
<protein>
    <recommendedName>
        <fullName evidence="3">DUF6534 domain-containing protein</fullName>
    </recommendedName>
</protein>
<evidence type="ECO:0000313" key="4">
    <source>
        <dbReference type="EMBL" id="KAL0572665.1"/>
    </source>
</evidence>
<feature type="region of interest" description="Disordered" evidence="1">
    <location>
        <begin position="269"/>
        <end position="288"/>
    </location>
</feature>
<dbReference type="Pfam" id="PF20152">
    <property type="entry name" value="DUF6534"/>
    <property type="match status" value="1"/>
</dbReference>
<evidence type="ECO:0000259" key="3">
    <source>
        <dbReference type="Pfam" id="PF20152"/>
    </source>
</evidence>
<organism evidence="4 5">
    <name type="scientific">Marasmius crinis-equi</name>
    <dbReference type="NCBI Taxonomy" id="585013"/>
    <lineage>
        <taxon>Eukaryota</taxon>
        <taxon>Fungi</taxon>
        <taxon>Dikarya</taxon>
        <taxon>Basidiomycota</taxon>
        <taxon>Agaricomycotina</taxon>
        <taxon>Agaricomycetes</taxon>
        <taxon>Agaricomycetidae</taxon>
        <taxon>Agaricales</taxon>
        <taxon>Marasmiineae</taxon>
        <taxon>Marasmiaceae</taxon>
        <taxon>Marasmius</taxon>
    </lineage>
</organism>
<evidence type="ECO:0000256" key="1">
    <source>
        <dbReference type="SAM" id="MobiDB-lite"/>
    </source>
</evidence>
<feature type="transmembrane region" description="Helical" evidence="2">
    <location>
        <begin position="21"/>
        <end position="41"/>
    </location>
</feature>
<sequence>MSIDVAAVRGEDYIWLTLPRLLAFAFNWCLLGALTVQLYTYYVSFRDPPFFKFLVYSLYLLDIAQTCSATYDAAQWFGYRWGDTYAIDNLYTTFLNVPLFTSIIGAVVQVFFGWRIWCFSKSNILYGFIILMAVVQLGGAGVTSYFLVKFPREGIPVPGLPKSVGVRLGTSAAVDIVIAACMTYYLLRNRHDFSMQTNAIVTKLVRLTIETGTVTAAAAIIDLVFFLSLKHNALHQLSGVTLSKLYTNSLLMLFNNRIQTRNGLAPVEESWARTGSTANPASRPGWNYGRRQQPTEVVSLEFEAVLRLLGAEMGRKRCRLAAKADPEPLVVQPQEQSTIFRKEGDRKGLELPNEIVDLIVDQVEDLSPLTLVSRQWYHPAQSRIYYHITVSCADACKYWSRKFKKWPHLGSFVRELSLSDASDNCLESPYMRTQPAKTLFAALTGLRDLDVSYFRRWGPVEQRLLKRLQNVDSLSIRNIPGMSRSKDLPDLVSAFPKLRWLILMGGIGKEYDYDQPTLSGESKEILSVSSASVPTRLVDALSLSDVEISHDQLRWFTSPAFDLSKLELLAMKWSDFPEIPPSPPSFSAFDNLIVHVGNFLPALDLGFPNRGTRSEEFTTSPCARDIDDLLTEHLISSRILRHATALQHVRLDHFSFEANLCVGLCTSVPILKTLSASHIHTIELNAGVTMFGDHQIEQYFSLPEWQELDELLVGGAFPALRSVQITLNILWFYGTIDAGNRDFRSALETRGLPKVQSKGWLELEITSVSGHV</sequence>
<gene>
    <name evidence="4" type="ORF">V5O48_009289</name>
</gene>
<dbReference type="Gene3D" id="3.80.10.10">
    <property type="entry name" value="Ribonuclease Inhibitor"/>
    <property type="match status" value="1"/>
</dbReference>
<feature type="transmembrane region" description="Helical" evidence="2">
    <location>
        <begin position="91"/>
        <end position="112"/>
    </location>
</feature>